<protein>
    <submittedName>
        <fullName evidence="1">Uncharacterized protein</fullName>
    </submittedName>
</protein>
<sequence length="90" mass="10029">MLDATHSEAATLAAQIRAFPTSRDRVSLTLDALAELVDAEWRDLITALRDAREWEHDEDEAAYHFDLAAGAATKLYEDCLYHAANPGERV</sequence>
<keyword evidence="2" id="KW-1185">Reference proteome</keyword>
<gene>
    <name evidence="1" type="ORF">FJM51_03240</name>
</gene>
<dbReference type="AlphaFoldDB" id="A0A501WXY3"/>
<name>A0A501WXY3_9RHOB</name>
<dbReference type="RefSeq" id="WP_140452675.1">
    <property type="nucleotide sequence ID" value="NZ_VFRP01000002.1"/>
</dbReference>
<proteinExistence type="predicted"/>
<accession>A0A501WXY3</accession>
<organism evidence="1 2">
    <name type="scientific">Amaricoccus solimangrovi</name>
    <dbReference type="NCBI Taxonomy" id="2589815"/>
    <lineage>
        <taxon>Bacteria</taxon>
        <taxon>Pseudomonadati</taxon>
        <taxon>Pseudomonadota</taxon>
        <taxon>Alphaproteobacteria</taxon>
        <taxon>Rhodobacterales</taxon>
        <taxon>Paracoccaceae</taxon>
        <taxon>Amaricoccus</taxon>
    </lineage>
</organism>
<comment type="caution">
    <text evidence="1">The sequence shown here is derived from an EMBL/GenBank/DDBJ whole genome shotgun (WGS) entry which is preliminary data.</text>
</comment>
<dbReference type="EMBL" id="VFRP01000002">
    <property type="protein sequence ID" value="TPE53054.1"/>
    <property type="molecule type" value="Genomic_DNA"/>
</dbReference>
<dbReference type="Proteomes" id="UP000319255">
    <property type="component" value="Unassembled WGS sequence"/>
</dbReference>
<reference evidence="1 2" key="1">
    <citation type="submission" date="2019-06" db="EMBL/GenBank/DDBJ databases">
        <title>A novel bacterium of genus Amaricoccus, isolated from marine sediment.</title>
        <authorList>
            <person name="Huang H."/>
            <person name="Mo K."/>
            <person name="Hu Y."/>
        </authorList>
    </citation>
    <scope>NUCLEOTIDE SEQUENCE [LARGE SCALE GENOMIC DNA]</scope>
    <source>
        <strain evidence="1 2">HB172011</strain>
    </source>
</reference>
<evidence type="ECO:0000313" key="1">
    <source>
        <dbReference type="EMBL" id="TPE53054.1"/>
    </source>
</evidence>
<evidence type="ECO:0000313" key="2">
    <source>
        <dbReference type="Proteomes" id="UP000319255"/>
    </source>
</evidence>